<dbReference type="Pfam" id="PF00400">
    <property type="entry name" value="WD40"/>
    <property type="match status" value="1"/>
</dbReference>
<gene>
    <name evidence="3" type="ORF">C1SCF055_LOCUS9868</name>
</gene>
<dbReference type="SUPFAM" id="SSF50952">
    <property type="entry name" value="Soluble quinoprotein glucose dehydrogenase"/>
    <property type="match status" value="1"/>
</dbReference>
<evidence type="ECO:0000313" key="4">
    <source>
        <dbReference type="EMBL" id="CAL4769449.1"/>
    </source>
</evidence>
<dbReference type="OrthoDB" id="433483at2759"/>
<dbReference type="InterPro" id="IPR015943">
    <property type="entry name" value="WD40/YVTN_repeat-like_dom_sf"/>
</dbReference>
<evidence type="ECO:0000256" key="1">
    <source>
        <dbReference type="ARBA" id="ARBA00022574"/>
    </source>
</evidence>
<dbReference type="Proteomes" id="UP001152797">
    <property type="component" value="Unassembled WGS sequence"/>
</dbReference>
<dbReference type="InterPro" id="IPR001680">
    <property type="entry name" value="WD40_rpt"/>
</dbReference>
<keyword evidence="1" id="KW-0853">WD repeat</keyword>
<reference evidence="3" key="1">
    <citation type="submission" date="2022-10" db="EMBL/GenBank/DDBJ databases">
        <authorList>
            <person name="Chen Y."/>
            <person name="Dougan E. K."/>
            <person name="Chan C."/>
            <person name="Rhodes N."/>
            <person name="Thang M."/>
        </authorList>
    </citation>
    <scope>NUCLEOTIDE SEQUENCE</scope>
</reference>
<evidence type="ECO:0000313" key="5">
    <source>
        <dbReference type="Proteomes" id="UP001152797"/>
    </source>
</evidence>
<accession>A0A9P1BZS4</accession>
<name>A0A9P1BZS4_9DINO</name>
<keyword evidence="5" id="KW-1185">Reference proteome</keyword>
<dbReference type="PANTHER" id="PTHR13720">
    <property type="entry name" value="WD-40 REPEAT PROTEIN"/>
    <property type="match status" value="1"/>
</dbReference>
<protein>
    <submittedName>
        <fullName evidence="4">Ciliary WD repeat-containing protein ctxp80</fullName>
    </submittedName>
</protein>
<comment type="caution">
    <text evidence="3">The sequence shown here is derived from an EMBL/GenBank/DDBJ whole genome shotgun (WGS) entry which is preliminary data.</text>
</comment>
<dbReference type="EMBL" id="CAMXCT020000686">
    <property type="protein sequence ID" value="CAL1135512.1"/>
    <property type="molecule type" value="Genomic_DNA"/>
</dbReference>
<organism evidence="3">
    <name type="scientific">Cladocopium goreaui</name>
    <dbReference type="NCBI Taxonomy" id="2562237"/>
    <lineage>
        <taxon>Eukaryota</taxon>
        <taxon>Sar</taxon>
        <taxon>Alveolata</taxon>
        <taxon>Dinophyceae</taxon>
        <taxon>Suessiales</taxon>
        <taxon>Symbiodiniaceae</taxon>
        <taxon>Cladocopium</taxon>
    </lineage>
</organism>
<evidence type="ECO:0000313" key="3">
    <source>
        <dbReference type="EMBL" id="CAI3982137.1"/>
    </source>
</evidence>
<evidence type="ECO:0000256" key="2">
    <source>
        <dbReference type="ARBA" id="ARBA00022737"/>
    </source>
</evidence>
<dbReference type="Gene3D" id="2.130.10.10">
    <property type="entry name" value="YVTN repeat-like/Quinoprotein amine dehydrogenase"/>
    <property type="match status" value="1"/>
</dbReference>
<dbReference type="GO" id="GO:0008017">
    <property type="term" value="F:microtubule binding"/>
    <property type="evidence" value="ECO:0007669"/>
    <property type="project" value="TreeGrafter"/>
</dbReference>
<dbReference type="Pfam" id="PF03451">
    <property type="entry name" value="HELP"/>
    <property type="match status" value="1"/>
</dbReference>
<reference evidence="4 5" key="2">
    <citation type="submission" date="2024-05" db="EMBL/GenBank/DDBJ databases">
        <authorList>
            <person name="Chen Y."/>
            <person name="Shah S."/>
            <person name="Dougan E. K."/>
            <person name="Thang M."/>
            <person name="Chan C."/>
        </authorList>
    </citation>
    <scope>NUCLEOTIDE SEQUENCE [LARGE SCALE GENOMIC DNA]</scope>
</reference>
<dbReference type="InterPro" id="IPR005108">
    <property type="entry name" value="HELP"/>
</dbReference>
<feature type="non-terminal residue" evidence="3">
    <location>
        <position position="429"/>
    </location>
</feature>
<proteinExistence type="predicted"/>
<dbReference type="InterPro" id="IPR011041">
    <property type="entry name" value="Quinoprot_gluc/sorb_DH_b-prop"/>
</dbReference>
<sequence>MDGDGTMVRLSMRTAFVQILPISGNWFEARAVNVTVDGLGCYACEPRRPPACTEAHDQCTPEVCECGNSRTHVQLACEAISGVGLGRQGTDVRALQLSSKKAEFHLLYQISSQGQEVRNRSREGGGQRVRFGRQRSVVFPPTRWHPKKTDATLPDMSLKREYVYGYNGSCRNSLHFVSETEIAYPVACLVVILDVFSNKQRFFEGHTNDVQCLAWNERHQLCISGQMDEKGTAGPKACIWSPARPSSFCNLPHPRDARSVSAAAISPDGHVAVTFTTDDARSFYLWRGPFGRAVAKEATLTHIFSGSSGRQSTLGVFMFEAACSSSTMTFTTVGVGHFKHWVINFPQNSPITVSQKKGVYGKNPARNPLDWAWRKDDGSAWLVADNGQLYMVMNHSATASKQLASKPLACVEQLPGGRWIAGAVDGTIY</sequence>
<keyword evidence="2" id="KW-0677">Repeat</keyword>
<dbReference type="AlphaFoldDB" id="A0A9P1BZS4"/>
<dbReference type="EMBL" id="CAMXCT010000686">
    <property type="protein sequence ID" value="CAI3982137.1"/>
    <property type="molecule type" value="Genomic_DNA"/>
</dbReference>
<dbReference type="InterPro" id="IPR050630">
    <property type="entry name" value="WD_repeat_EMAP"/>
</dbReference>
<dbReference type="EMBL" id="CAMXCT030000686">
    <property type="protein sequence ID" value="CAL4769449.1"/>
    <property type="molecule type" value="Genomic_DNA"/>
</dbReference>
<dbReference type="PANTHER" id="PTHR13720:SF33">
    <property type="entry name" value="HELP DOMAIN-CONTAINING PROTEIN"/>
    <property type="match status" value="1"/>
</dbReference>